<feature type="compositionally biased region" description="Polar residues" evidence="5">
    <location>
        <begin position="740"/>
        <end position="757"/>
    </location>
</feature>
<feature type="compositionally biased region" description="Low complexity" evidence="5">
    <location>
        <begin position="632"/>
        <end position="646"/>
    </location>
</feature>
<organism evidence="8 9">
    <name type="scientific">Mortierella alpina</name>
    <name type="common">Oleaginous fungus</name>
    <name type="synonym">Mortierella renispora</name>
    <dbReference type="NCBI Taxonomy" id="64518"/>
    <lineage>
        <taxon>Eukaryota</taxon>
        <taxon>Fungi</taxon>
        <taxon>Fungi incertae sedis</taxon>
        <taxon>Mucoromycota</taxon>
        <taxon>Mortierellomycotina</taxon>
        <taxon>Mortierellomycetes</taxon>
        <taxon>Mortierellales</taxon>
        <taxon>Mortierellaceae</taxon>
        <taxon>Mortierella</taxon>
    </lineage>
</organism>
<feature type="compositionally biased region" description="Low complexity" evidence="5">
    <location>
        <begin position="156"/>
        <end position="178"/>
    </location>
</feature>
<feature type="compositionally biased region" description="Basic residues" evidence="5">
    <location>
        <begin position="694"/>
        <end position="706"/>
    </location>
</feature>
<keyword evidence="3 6" id="KW-1133">Transmembrane helix</keyword>
<dbReference type="GO" id="GO:0016020">
    <property type="term" value="C:membrane"/>
    <property type="evidence" value="ECO:0007669"/>
    <property type="project" value="UniProtKB-SubCell"/>
</dbReference>
<feature type="compositionally biased region" description="Polar residues" evidence="5">
    <location>
        <begin position="65"/>
        <end position="85"/>
    </location>
</feature>
<dbReference type="Pfam" id="PF07992">
    <property type="entry name" value="Pyr_redox_2"/>
    <property type="match status" value="1"/>
</dbReference>
<feature type="compositionally biased region" description="Basic and acidic residues" evidence="5">
    <location>
        <begin position="514"/>
        <end position="524"/>
    </location>
</feature>
<feature type="region of interest" description="Disordered" evidence="5">
    <location>
        <begin position="740"/>
        <end position="783"/>
    </location>
</feature>
<accession>A0A9P8A3G4</accession>
<dbReference type="AlphaFoldDB" id="A0A9P8A3G4"/>
<dbReference type="PANTHER" id="PTHR43735">
    <property type="entry name" value="APOPTOSIS-INDUCING FACTOR 1"/>
    <property type="match status" value="1"/>
</dbReference>
<dbReference type="GO" id="GO:0050660">
    <property type="term" value="F:flavin adenine dinucleotide binding"/>
    <property type="evidence" value="ECO:0007669"/>
    <property type="project" value="TreeGrafter"/>
</dbReference>
<feature type="region of interest" description="Disordered" evidence="5">
    <location>
        <begin position="65"/>
        <end position="183"/>
    </location>
</feature>
<feature type="compositionally biased region" description="Basic and acidic residues" evidence="5">
    <location>
        <begin position="651"/>
        <end position="662"/>
    </location>
</feature>
<feature type="compositionally biased region" description="Low complexity" evidence="5">
    <location>
        <begin position="86"/>
        <end position="103"/>
    </location>
</feature>
<feature type="compositionally biased region" description="Low complexity" evidence="5">
    <location>
        <begin position="130"/>
        <end position="141"/>
    </location>
</feature>
<feature type="region of interest" description="Disordered" evidence="5">
    <location>
        <begin position="350"/>
        <end position="709"/>
    </location>
</feature>
<reference evidence="8" key="1">
    <citation type="submission" date="2021-07" db="EMBL/GenBank/DDBJ databases">
        <title>Draft genome of Mortierella alpina, strain LL118, isolated from an aspen leaf litter sample.</title>
        <authorList>
            <person name="Yang S."/>
            <person name="Vinatzer B.A."/>
        </authorList>
    </citation>
    <scope>NUCLEOTIDE SEQUENCE</scope>
    <source>
        <strain evidence="8">LL118</strain>
    </source>
</reference>
<evidence type="ECO:0000256" key="3">
    <source>
        <dbReference type="ARBA" id="ARBA00022989"/>
    </source>
</evidence>
<comment type="subcellular location">
    <subcellularLocation>
        <location evidence="1">Membrane</location>
    </subcellularLocation>
</comment>
<dbReference type="EMBL" id="JAIFTL010000194">
    <property type="protein sequence ID" value="KAG9321597.1"/>
    <property type="molecule type" value="Genomic_DNA"/>
</dbReference>
<feature type="region of interest" description="Disordered" evidence="5">
    <location>
        <begin position="262"/>
        <end position="285"/>
    </location>
</feature>
<feature type="compositionally biased region" description="Basic and acidic residues" evidence="5">
    <location>
        <begin position="545"/>
        <end position="595"/>
    </location>
</feature>
<dbReference type="GO" id="GO:0004174">
    <property type="term" value="F:electron-transferring-flavoprotein dehydrogenase activity"/>
    <property type="evidence" value="ECO:0007669"/>
    <property type="project" value="TreeGrafter"/>
</dbReference>
<proteinExistence type="predicted"/>
<feature type="domain" description="FAD/NAD(P)-binding" evidence="7">
    <location>
        <begin position="787"/>
        <end position="1086"/>
    </location>
</feature>
<dbReference type="GO" id="GO:0005737">
    <property type="term" value="C:cytoplasm"/>
    <property type="evidence" value="ECO:0007669"/>
    <property type="project" value="TreeGrafter"/>
</dbReference>
<evidence type="ECO:0000256" key="5">
    <source>
        <dbReference type="SAM" id="MobiDB-lite"/>
    </source>
</evidence>
<dbReference type="SUPFAM" id="SSF51905">
    <property type="entry name" value="FAD/NAD(P)-binding domain"/>
    <property type="match status" value="1"/>
</dbReference>
<gene>
    <name evidence="8" type="ORF">KVV02_001741</name>
</gene>
<feature type="compositionally biased region" description="Basic and acidic residues" evidence="5">
    <location>
        <begin position="446"/>
        <end position="486"/>
    </location>
</feature>
<dbReference type="Proteomes" id="UP000717515">
    <property type="component" value="Unassembled WGS sequence"/>
</dbReference>
<name>A0A9P8A3G4_MORAP</name>
<dbReference type="InterPro" id="IPR007274">
    <property type="entry name" value="Cop_transporter"/>
</dbReference>
<evidence type="ECO:0000256" key="4">
    <source>
        <dbReference type="ARBA" id="ARBA00023136"/>
    </source>
</evidence>
<sequence length="1174" mass="128911">MNYFHFDTTDSYFLTTLLPLDSSIGLVIGLALTSGICISERVVTSHLEKFSLSLYEMQFREQDWTRTTQRLTRSANSTTGNASIGTSTTPSSPATSRRLPSRSSDMDGVRTANSGSGASFDGTINFDPQSATSMTPTTATALKGPYRSHEHPQVLRRSGSFPSPGIGSSRTSGRGSASKTLLGSHKARQWSARKLLMQKTALYGVVTVLRLCYMLLAMSFHVGILAVIVGSLTGTQLCLDINAMEGIGGKSATSGYEHLRSSLDDSRDYGESLEDPLTSTPRPSLFDLDDEGADALQDDGTETVPLRSHVALTRGHDCHRICFDWSLAFILTAQGPGIRLKPMSATTLPTMGQQEEGSRPQVTPAEGRSAQDPVKRASPVEDIQPANTNTVSSVEPDVHHQASQRSSPMDEDHIEIPAQHHGTDDQASETAKPASELAPIPTMKSIIERYNKDRTQDSIMDRKHSSEIEGHRQLGEDQEQEQRRPGEISPRQEQGERAISQQQSLRGRLYQPEHSSRYDDDHANQRARGAAQVSGTKPTMGHPRQRPEQEDTDKTIRDEHRVLSDHKDSGSRHHAADGEADERMVSPETAQKDPTIENTAGGRDAAVKSGDEDMVASKSEDQDMPLRAPILSRSVSPPASASSQPQARRHSAIDHDMSRNPDKVSPPAKRATTDSEQCAPTAKVARVKRELGKKLPKVYPPRKPRVRPAPVEPLTMTIRTDSALSTLASAAVAIKNHQGPLSTLSVPQSPTPTSRCLDNTPEMPAKRPQDGTSRPKAPENSLSQKKNVVIVGGSCVAIAATLTAKKILPSTHRLIIIEKHSHFHYMFAFPRACVITGWENELFVPYTKLFDSPEKGQVIQALATNITKTHVELDRSIEGFGTSVEYEYLIYGTGARHPEPGNLNDHDTKAGAIQRLKEMQDKIQKSTKVLLIGGGAVGLELAVEIREHFPEKEVTLVHSRDRYMLSYKLGLHQRAADILKEFGVRQITSDRVIIPEGGFVDDFKMIKVATRDGKEIESDLQILCTGMTPQSDLLSKLSPGSVDPKSRLVKTKTSLQIADDAFPNIFTAGDVADLEDVKTGGAAWRQGERCMRNICKMIANPKIETAQLERHVPMPPQIFLYFGVARAAAQIKLLGFMIATSWTFLLKRFFSYNIHATRSWDWLGTTLTKETADN</sequence>
<evidence type="ECO:0000256" key="2">
    <source>
        <dbReference type="ARBA" id="ARBA00022692"/>
    </source>
</evidence>
<keyword evidence="4 6" id="KW-0472">Membrane</keyword>
<protein>
    <recommendedName>
        <fullName evidence="7">FAD/NAD(P)-binding domain-containing protein</fullName>
    </recommendedName>
</protein>
<dbReference type="PRINTS" id="PR00368">
    <property type="entry name" value="FADPNR"/>
</dbReference>
<feature type="transmembrane region" description="Helical" evidence="6">
    <location>
        <begin position="12"/>
        <end position="32"/>
    </location>
</feature>
<dbReference type="Gene3D" id="3.50.50.100">
    <property type="match status" value="1"/>
</dbReference>
<evidence type="ECO:0000313" key="9">
    <source>
        <dbReference type="Proteomes" id="UP000717515"/>
    </source>
</evidence>
<dbReference type="PRINTS" id="PR00411">
    <property type="entry name" value="PNDRDTASEI"/>
</dbReference>
<dbReference type="Pfam" id="PF04145">
    <property type="entry name" value="Ctr"/>
    <property type="match status" value="1"/>
</dbReference>
<dbReference type="InterPro" id="IPR036188">
    <property type="entry name" value="FAD/NAD-bd_sf"/>
</dbReference>
<dbReference type="GO" id="GO:0005375">
    <property type="term" value="F:copper ion transmembrane transporter activity"/>
    <property type="evidence" value="ECO:0007669"/>
    <property type="project" value="InterPro"/>
</dbReference>
<dbReference type="PANTHER" id="PTHR43735:SF11">
    <property type="entry name" value="HYPOTHETICAL OXIDOREDUCTASE (EUROFUNG)"/>
    <property type="match status" value="1"/>
</dbReference>
<keyword evidence="2 6" id="KW-0812">Transmembrane</keyword>
<comment type="caution">
    <text evidence="8">The sequence shown here is derived from an EMBL/GenBank/DDBJ whole genome shotgun (WGS) entry which is preliminary data.</text>
</comment>
<evidence type="ECO:0000313" key="8">
    <source>
        <dbReference type="EMBL" id="KAG9321597.1"/>
    </source>
</evidence>
<evidence type="ECO:0000256" key="6">
    <source>
        <dbReference type="SAM" id="Phobius"/>
    </source>
</evidence>
<evidence type="ECO:0000256" key="1">
    <source>
        <dbReference type="ARBA" id="ARBA00004370"/>
    </source>
</evidence>
<dbReference type="InterPro" id="IPR023753">
    <property type="entry name" value="FAD/NAD-binding_dom"/>
</dbReference>
<evidence type="ECO:0000259" key="7">
    <source>
        <dbReference type="Pfam" id="PF07992"/>
    </source>
</evidence>
<feature type="transmembrane region" description="Helical" evidence="6">
    <location>
        <begin position="201"/>
        <end position="229"/>
    </location>
</feature>